<dbReference type="GO" id="GO:0005886">
    <property type="term" value="C:plasma membrane"/>
    <property type="evidence" value="ECO:0007669"/>
    <property type="project" value="TreeGrafter"/>
</dbReference>
<dbReference type="AlphaFoldDB" id="A0A0F5YDX5"/>
<organism evidence="3 5">
    <name type="scientific">Limnoraphis robusta CS-951</name>
    <dbReference type="NCBI Taxonomy" id="1637645"/>
    <lineage>
        <taxon>Bacteria</taxon>
        <taxon>Bacillati</taxon>
        <taxon>Cyanobacteriota</taxon>
        <taxon>Cyanophyceae</taxon>
        <taxon>Oscillatoriophycideae</taxon>
        <taxon>Oscillatoriales</taxon>
        <taxon>Sirenicapillariaceae</taxon>
        <taxon>Limnoraphis</taxon>
    </lineage>
</organism>
<dbReference type="InterPro" id="IPR007072">
    <property type="entry name" value="RNMT_CmcI"/>
</dbReference>
<dbReference type="GO" id="GO:0032259">
    <property type="term" value="P:methylation"/>
    <property type="evidence" value="ECO:0007669"/>
    <property type="project" value="UniProtKB-KW"/>
</dbReference>
<evidence type="ECO:0000313" key="4">
    <source>
        <dbReference type="EMBL" id="KMW69894.1"/>
    </source>
</evidence>
<evidence type="ECO:0000313" key="5">
    <source>
        <dbReference type="Proteomes" id="UP000033607"/>
    </source>
</evidence>
<sequence>MLGKIHHQNLKPKQVNNYSGEAYHLWYYNSHVWTTTTWAGVSALKSPCDMWNYQEIIFDLKPSLIIEFGTRYGGATLFFAHLLDQIPQTSKVFSVDNDQSCLDDQVKQHPRIELMLSSSTHPVVAQRISMLRQEFSGRVFAILDSDHSKDHVLEEMLLLRPLLTSGDYLIVEDGNINGHPVLPEWGEGPYEAIEAYFSQYPDDYKLDEQREQKFGFTWAPKGFLIRY</sequence>
<accession>A0A0F5YDX5</accession>
<evidence type="ECO:0000313" key="3">
    <source>
        <dbReference type="EMBL" id="KKD36455.1"/>
    </source>
</evidence>
<reference evidence="3 5" key="1">
    <citation type="submission" date="2015-06" db="EMBL/GenBank/DDBJ databases">
        <title>Draft genome assembly of filamentous brackish cyanobacterium Limnoraphis robusta strain CS-951.</title>
        <authorList>
            <person name="Willis A."/>
            <person name="Parks M."/>
            <person name="Burford M.A."/>
        </authorList>
    </citation>
    <scope>NUCLEOTIDE SEQUENCE [LARGE SCALE GENOMIC DNA]</scope>
    <source>
        <strain evidence="3 5">CS-951</strain>
    </source>
</reference>
<gene>
    <name evidence="3" type="ORF">WN50_19700</name>
    <name evidence="4" type="ORF">WN50_39655</name>
</gene>
<comment type="caution">
    <text evidence="3">The sequence shown here is derived from an EMBL/GenBank/DDBJ whole genome shotgun (WGS) entry which is preliminary data.</text>
</comment>
<protein>
    <submittedName>
        <fullName evidence="3">Rhamnosyl O-methyltransferase</fullName>
    </submittedName>
</protein>
<dbReference type="PANTHER" id="PTHR40048:SF1">
    <property type="entry name" value="RHAMNOSYL O-METHYLTRANSFERASE"/>
    <property type="match status" value="1"/>
</dbReference>
<dbReference type="EMBL" id="LATL02000213">
    <property type="protein sequence ID" value="KKD36455.1"/>
    <property type="molecule type" value="Genomic_DNA"/>
</dbReference>
<dbReference type="Gene3D" id="3.40.50.150">
    <property type="entry name" value="Vaccinia Virus protein VP39"/>
    <property type="match status" value="1"/>
</dbReference>
<evidence type="ECO:0000256" key="2">
    <source>
        <dbReference type="ARBA" id="ARBA00022679"/>
    </source>
</evidence>
<dbReference type="InterPro" id="IPR029063">
    <property type="entry name" value="SAM-dependent_MTases_sf"/>
</dbReference>
<dbReference type="GO" id="GO:0071770">
    <property type="term" value="P:DIM/DIP cell wall layer assembly"/>
    <property type="evidence" value="ECO:0007669"/>
    <property type="project" value="TreeGrafter"/>
</dbReference>
<dbReference type="GO" id="GO:0008168">
    <property type="term" value="F:methyltransferase activity"/>
    <property type="evidence" value="ECO:0007669"/>
    <property type="project" value="UniProtKB-KW"/>
</dbReference>
<dbReference type="Proteomes" id="UP000033607">
    <property type="component" value="Unassembled WGS sequence"/>
</dbReference>
<evidence type="ECO:0000256" key="1">
    <source>
        <dbReference type="ARBA" id="ARBA00022603"/>
    </source>
</evidence>
<dbReference type="PATRIC" id="fig|1637645.4.peg.4200"/>
<keyword evidence="1 3" id="KW-0489">Methyltransferase</keyword>
<dbReference type="Pfam" id="PF04989">
    <property type="entry name" value="RMNT_CmcI"/>
    <property type="match status" value="1"/>
</dbReference>
<dbReference type="GO" id="GO:0008610">
    <property type="term" value="P:lipid biosynthetic process"/>
    <property type="evidence" value="ECO:0007669"/>
    <property type="project" value="InterPro"/>
</dbReference>
<proteinExistence type="predicted"/>
<name>A0A0F5YDX5_9CYAN</name>
<dbReference type="EMBL" id="LATL02000351">
    <property type="protein sequence ID" value="KMW69894.1"/>
    <property type="molecule type" value="Genomic_DNA"/>
</dbReference>
<dbReference type="SUPFAM" id="SSF53335">
    <property type="entry name" value="S-adenosyl-L-methionine-dependent methyltransferases"/>
    <property type="match status" value="1"/>
</dbReference>
<keyword evidence="2 3" id="KW-0808">Transferase</keyword>
<dbReference type="PANTHER" id="PTHR40048">
    <property type="entry name" value="RHAMNOSYL O-METHYLTRANSFERASE"/>
    <property type="match status" value="1"/>
</dbReference>